<dbReference type="InterPro" id="IPR052178">
    <property type="entry name" value="Sec_Metab_Biosynth_SDR"/>
</dbReference>
<evidence type="ECO:0000256" key="2">
    <source>
        <dbReference type="ARBA" id="ARBA00015194"/>
    </source>
</evidence>
<gene>
    <name evidence="6" type="ORF">MAM_06557</name>
</gene>
<dbReference type="RefSeq" id="XP_040676566.1">
    <property type="nucleotide sequence ID" value="XM_040825355.1"/>
</dbReference>
<dbReference type="AlphaFoldDB" id="A0A0B2WR96"/>
<dbReference type="PANTHER" id="PTHR43618:SF18">
    <property type="entry name" value="SHORT CHAIN DEHYDROGENASE_REDUCTASE FAMILY (AFU_ORTHOLOGUE AFUA_5G12480)"/>
    <property type="match status" value="1"/>
</dbReference>
<dbReference type="PROSITE" id="PS00061">
    <property type="entry name" value="ADH_SHORT"/>
    <property type="match status" value="1"/>
</dbReference>
<dbReference type="PRINTS" id="PR00081">
    <property type="entry name" value="GDHRDH"/>
</dbReference>
<evidence type="ECO:0000256" key="5">
    <source>
        <dbReference type="ARBA" id="ARBA00046017"/>
    </source>
</evidence>
<dbReference type="Gene3D" id="3.40.50.720">
    <property type="entry name" value="NAD(P)-binding Rossmann-like Domain"/>
    <property type="match status" value="1"/>
</dbReference>
<dbReference type="GeneID" id="63741012"/>
<evidence type="ECO:0000256" key="4">
    <source>
        <dbReference type="ARBA" id="ARBA00023002"/>
    </source>
</evidence>
<dbReference type="STRING" id="1081103.A0A0B2WR96"/>
<evidence type="ECO:0000313" key="6">
    <source>
        <dbReference type="EMBL" id="KHN95500.1"/>
    </source>
</evidence>
<dbReference type="InterPro" id="IPR036291">
    <property type="entry name" value="NAD(P)-bd_dom_sf"/>
</dbReference>
<dbReference type="Proteomes" id="UP000030816">
    <property type="component" value="Unassembled WGS sequence"/>
</dbReference>
<comment type="caution">
    <text evidence="6">The sequence shown here is derived from an EMBL/GenBank/DDBJ whole genome shotgun (WGS) entry which is preliminary data.</text>
</comment>
<dbReference type="EMBL" id="AZHE01000022">
    <property type="protein sequence ID" value="KHN95500.1"/>
    <property type="molecule type" value="Genomic_DNA"/>
</dbReference>
<dbReference type="GO" id="GO:0016491">
    <property type="term" value="F:oxidoreductase activity"/>
    <property type="evidence" value="ECO:0007669"/>
    <property type="project" value="UniProtKB-KW"/>
</dbReference>
<reference evidence="6 7" key="1">
    <citation type="journal article" date="2014" name="Proc. Natl. Acad. Sci. U.S.A.">
        <title>Trajectory and genomic determinants of fungal-pathogen speciation and host adaptation.</title>
        <authorList>
            <person name="Hu X."/>
            <person name="Xiao G."/>
            <person name="Zheng P."/>
            <person name="Shang Y."/>
            <person name="Su Y."/>
            <person name="Zhang X."/>
            <person name="Liu X."/>
            <person name="Zhan S."/>
            <person name="St Leger R.J."/>
            <person name="Wang C."/>
        </authorList>
    </citation>
    <scope>NUCLEOTIDE SEQUENCE [LARGE SCALE GENOMIC DNA]</scope>
    <source>
        <strain evidence="6 7">ARSEF 1941</strain>
    </source>
</reference>
<dbReference type="Pfam" id="PF13561">
    <property type="entry name" value="adh_short_C2"/>
    <property type="match status" value="1"/>
</dbReference>
<evidence type="ECO:0000256" key="1">
    <source>
        <dbReference type="ARBA" id="ARBA00006484"/>
    </source>
</evidence>
<name>A0A0B2WR96_METAS</name>
<keyword evidence="7" id="KW-1185">Reference proteome</keyword>
<organism evidence="6 7">
    <name type="scientific">Metarhizium album (strain ARSEF 1941)</name>
    <dbReference type="NCBI Taxonomy" id="1081103"/>
    <lineage>
        <taxon>Eukaryota</taxon>
        <taxon>Fungi</taxon>
        <taxon>Dikarya</taxon>
        <taxon>Ascomycota</taxon>
        <taxon>Pezizomycotina</taxon>
        <taxon>Sordariomycetes</taxon>
        <taxon>Hypocreomycetidae</taxon>
        <taxon>Hypocreales</taxon>
        <taxon>Clavicipitaceae</taxon>
        <taxon>Metarhizium</taxon>
    </lineage>
</organism>
<proteinExistence type="inferred from homology"/>
<dbReference type="HOGENOM" id="CLU_010194_12_1_1"/>
<protein>
    <recommendedName>
        <fullName evidence="2">Hydroxynaphthalene reductase-like protein Arp2</fullName>
    </recommendedName>
</protein>
<accession>A0A0B2WR96</accession>
<dbReference type="PANTHER" id="PTHR43618">
    <property type="entry name" value="7-ALPHA-HYDROXYSTEROID DEHYDROGENASE"/>
    <property type="match status" value="1"/>
</dbReference>
<comment type="similarity">
    <text evidence="1">Belongs to the short-chain dehydrogenases/reductases (SDR) family.</text>
</comment>
<dbReference type="InterPro" id="IPR020904">
    <property type="entry name" value="Sc_DH/Rdtase_CS"/>
</dbReference>
<dbReference type="CDD" id="cd05233">
    <property type="entry name" value="SDR_c"/>
    <property type="match status" value="1"/>
</dbReference>
<dbReference type="OrthoDB" id="2898618at2759"/>
<comment type="function">
    <text evidence="5">Hydroxynaphthalene reductase-like protein; part of the Pks2 gene cluster that mediates the formation of infectious structures (appressoria), enabling these fungi to kill insects faster. The product of the Pks2 gene cluster is different from the one of Pks1 and has still not been identified.</text>
</comment>
<evidence type="ECO:0000256" key="3">
    <source>
        <dbReference type="ARBA" id="ARBA00022857"/>
    </source>
</evidence>
<keyword evidence="4" id="KW-0560">Oxidoreductase</keyword>
<sequence>MTSLRYNSASLFGVKDIVAVVTGGGSGLGAITTHALVANGAKAVYVLGRRGAALLRTRKNACNPDAVHTIVCDVTSKDNLRAAARLVREQVGYINVLYASSGVIEAATAPPDGSDDIKSLQQKLWKPAVEDFTTTLHVNVTGTFYTAIAFLDLLDEGNKRAAVVAQKSQIVLTSSVSSFARLPFAGFSYSTSKAAVTQLGKMLSTALAPYKIRVNTISPGLFPSEMTQNMTFMQTEGDPREEGAVSPSLVPLERIGTEEEFAGVAVFLASKAGGYLDGAMILLDGGRVGVMPSTY</sequence>
<keyword evidence="3" id="KW-0521">NADP</keyword>
<evidence type="ECO:0000313" key="7">
    <source>
        <dbReference type="Proteomes" id="UP000030816"/>
    </source>
</evidence>
<dbReference type="InterPro" id="IPR002347">
    <property type="entry name" value="SDR_fam"/>
</dbReference>
<dbReference type="SUPFAM" id="SSF51735">
    <property type="entry name" value="NAD(P)-binding Rossmann-fold domains"/>
    <property type="match status" value="1"/>
</dbReference>